<sequence length="77" mass="8512">MQKANIQLETLTCPSCLQKIEGAVGGLKGIDKDSLKVMFNASRVKVNFNDEEISIEKIEKAIQDLGYEVKKSRVKAA</sequence>
<dbReference type="PROSITE" id="PS50846">
    <property type="entry name" value="HMA_2"/>
    <property type="match status" value="1"/>
</dbReference>
<dbReference type="Proteomes" id="UP000238205">
    <property type="component" value="Unassembled WGS sequence"/>
</dbReference>
<dbReference type="CDD" id="cd00371">
    <property type="entry name" value="HMA"/>
    <property type="match status" value="1"/>
</dbReference>
<gene>
    <name evidence="3" type="ORF">CLV38_110103</name>
</gene>
<dbReference type="SUPFAM" id="SSF55008">
    <property type="entry name" value="HMA, heavy metal-associated domain"/>
    <property type="match status" value="1"/>
</dbReference>
<feature type="domain" description="HMA" evidence="2">
    <location>
        <begin position="2"/>
        <end position="70"/>
    </location>
</feature>
<evidence type="ECO:0000313" key="4">
    <source>
        <dbReference type="Proteomes" id="UP000238205"/>
    </source>
</evidence>
<keyword evidence="4" id="KW-1185">Reference proteome</keyword>
<dbReference type="GO" id="GO:0046872">
    <property type="term" value="F:metal ion binding"/>
    <property type="evidence" value="ECO:0007669"/>
    <property type="project" value="UniProtKB-KW"/>
</dbReference>
<dbReference type="OrthoDB" id="2721717at2"/>
<evidence type="ECO:0000256" key="1">
    <source>
        <dbReference type="ARBA" id="ARBA00022723"/>
    </source>
</evidence>
<dbReference type="Pfam" id="PF00403">
    <property type="entry name" value="HMA"/>
    <property type="match status" value="1"/>
</dbReference>
<reference evidence="3 4" key="1">
    <citation type="submission" date="2018-03" db="EMBL/GenBank/DDBJ databases">
        <title>Genomic Encyclopedia of Archaeal and Bacterial Type Strains, Phase II (KMG-II): from individual species to whole genera.</title>
        <authorList>
            <person name="Goeker M."/>
        </authorList>
    </citation>
    <scope>NUCLEOTIDE SEQUENCE [LARGE SCALE GENOMIC DNA]</scope>
    <source>
        <strain evidence="3 4">DSM 13175</strain>
    </source>
</reference>
<evidence type="ECO:0000259" key="2">
    <source>
        <dbReference type="PROSITE" id="PS50846"/>
    </source>
</evidence>
<dbReference type="RefSeq" id="WP_106193153.1">
    <property type="nucleotide sequence ID" value="NZ_PVTO01000010.1"/>
</dbReference>
<dbReference type="InterPro" id="IPR036163">
    <property type="entry name" value="HMA_dom_sf"/>
</dbReference>
<proteinExistence type="predicted"/>
<name>A0A2T0W7E8_9LACT</name>
<dbReference type="AlphaFoldDB" id="A0A2T0W7E8"/>
<accession>A0A2T0W7E8</accession>
<dbReference type="FunFam" id="3.30.70.100:FF:000001">
    <property type="entry name" value="ATPase copper transporting beta"/>
    <property type="match status" value="1"/>
</dbReference>
<comment type="caution">
    <text evidence="3">The sequence shown here is derived from an EMBL/GenBank/DDBJ whole genome shotgun (WGS) entry which is preliminary data.</text>
</comment>
<protein>
    <submittedName>
        <fullName evidence="3">Copper ion binding protein</fullName>
    </submittedName>
</protein>
<evidence type="ECO:0000313" key="3">
    <source>
        <dbReference type="EMBL" id="PRY82641.1"/>
    </source>
</evidence>
<dbReference type="EMBL" id="PVTO01000010">
    <property type="protein sequence ID" value="PRY82641.1"/>
    <property type="molecule type" value="Genomic_DNA"/>
</dbReference>
<dbReference type="InterPro" id="IPR006121">
    <property type="entry name" value="HMA_dom"/>
</dbReference>
<organism evidence="3 4">
    <name type="scientific">Alkalibacterium olivapovliticus</name>
    <dbReference type="NCBI Taxonomy" id="99907"/>
    <lineage>
        <taxon>Bacteria</taxon>
        <taxon>Bacillati</taxon>
        <taxon>Bacillota</taxon>
        <taxon>Bacilli</taxon>
        <taxon>Lactobacillales</taxon>
        <taxon>Carnobacteriaceae</taxon>
        <taxon>Alkalibacterium</taxon>
    </lineage>
</organism>
<dbReference type="Gene3D" id="3.30.70.100">
    <property type="match status" value="1"/>
</dbReference>
<keyword evidence="1" id="KW-0479">Metal-binding</keyword>